<dbReference type="KEGG" id="eta:ETA_28510"/>
<name>B2VF03_ERWT9</name>
<accession>B2VF03</accession>
<evidence type="ECO:0000313" key="1">
    <source>
        <dbReference type="EMBL" id="CAO97897.1"/>
    </source>
</evidence>
<reference evidence="1 2" key="1">
    <citation type="journal article" date="2008" name="Environ. Microbiol.">
        <title>The genome of Erwinia tasmaniensis strain Et1/99, a non-pathogenic bacterium in the genus Erwinia.</title>
        <authorList>
            <person name="Kube M."/>
            <person name="Migdoll A.M."/>
            <person name="Mueller I."/>
            <person name="Kuhl H."/>
            <person name="Beck A."/>
            <person name="Reinhardt R."/>
            <person name="Geider K."/>
        </authorList>
    </citation>
    <scope>NUCLEOTIDE SEQUENCE [LARGE SCALE GENOMIC DNA]</scope>
    <source>
        <strain evidence="2">DSM 17950 / CFBP 7177 / CIP 109463 / NCPPB 4357 / Et1/99</strain>
    </source>
</reference>
<organism evidence="1 2">
    <name type="scientific">Erwinia tasmaniensis (strain DSM 17950 / CFBP 7177 / CIP 109463 / NCPPB 4357 / Et1/99)</name>
    <dbReference type="NCBI Taxonomy" id="465817"/>
    <lineage>
        <taxon>Bacteria</taxon>
        <taxon>Pseudomonadati</taxon>
        <taxon>Pseudomonadota</taxon>
        <taxon>Gammaproteobacteria</taxon>
        <taxon>Enterobacterales</taxon>
        <taxon>Erwiniaceae</taxon>
        <taxon>Erwinia</taxon>
    </lineage>
</organism>
<dbReference type="EMBL" id="CU468135">
    <property type="protein sequence ID" value="CAO97897.1"/>
    <property type="molecule type" value="Genomic_DNA"/>
</dbReference>
<dbReference type="Proteomes" id="UP000001726">
    <property type="component" value="Chromosome"/>
</dbReference>
<proteinExistence type="predicted"/>
<evidence type="ECO:0000313" key="2">
    <source>
        <dbReference type="Proteomes" id="UP000001726"/>
    </source>
</evidence>
<sequence>MNNRYNLSSRIYLCKKNDRQPLIINKLNVIFPSHIPSRTMRYINCNQKLTLSLLGWLTEKMIPFFSMLSKMIIPVDCRAIPASVKPITQNVDNNDQHSFLCQEFFASI</sequence>
<dbReference type="HOGENOM" id="CLU_2192965_0_0_6"/>
<dbReference type="AlphaFoldDB" id="B2VF03"/>
<gene>
    <name evidence="1" type="ordered locus">ETA_28510</name>
</gene>
<protein>
    <submittedName>
        <fullName evidence="1">Uncharacterized protein</fullName>
    </submittedName>
</protein>
<keyword evidence="2" id="KW-1185">Reference proteome</keyword>